<organism evidence="1 2">
    <name type="scientific">Acinetobacter bereziniae</name>
    <name type="common">Acinetobacter genomosp. 10</name>
    <dbReference type="NCBI Taxonomy" id="106648"/>
    <lineage>
        <taxon>Bacteria</taxon>
        <taxon>Pseudomonadati</taxon>
        <taxon>Pseudomonadota</taxon>
        <taxon>Gammaproteobacteria</taxon>
        <taxon>Moraxellales</taxon>
        <taxon>Moraxellaceae</taxon>
        <taxon>Acinetobacter</taxon>
    </lineage>
</organism>
<protein>
    <submittedName>
        <fullName evidence="1">Uncharacterized protein</fullName>
    </submittedName>
</protein>
<accession>A0A833PCV6</accession>
<evidence type="ECO:0000313" key="1">
    <source>
        <dbReference type="EMBL" id="KAF1022100.1"/>
    </source>
</evidence>
<evidence type="ECO:0000313" key="2">
    <source>
        <dbReference type="Proteomes" id="UP000490535"/>
    </source>
</evidence>
<proteinExistence type="predicted"/>
<dbReference type="EMBL" id="WNDP01000098">
    <property type="protein sequence ID" value="KAF1022100.1"/>
    <property type="molecule type" value="Genomic_DNA"/>
</dbReference>
<sequence>MLRLKCIGGPLYGHEYSHPSNEFTFLDQHSGKKIVYRKHTLDFKPPQDFFVDESISRNFAYQLALQVLHSQYLSKN</sequence>
<comment type="caution">
    <text evidence="1">The sequence shown here is derived from an EMBL/GenBank/DDBJ whole genome shotgun (WGS) entry which is preliminary data.</text>
</comment>
<name>A0A833PCV6_ACIBZ</name>
<gene>
    <name evidence="1" type="ORF">GAK29_03268</name>
</gene>
<dbReference type="Proteomes" id="UP000490535">
    <property type="component" value="Unassembled WGS sequence"/>
</dbReference>
<dbReference type="AlphaFoldDB" id="A0A833PCV6"/>
<reference evidence="2" key="1">
    <citation type="journal article" date="2020" name="MBio">
        <title>Horizontal gene transfer to a defensive symbiont with a reduced genome amongst a multipartite beetle microbiome.</title>
        <authorList>
            <person name="Waterworth S.C."/>
            <person name="Florez L.V."/>
            <person name="Rees E.R."/>
            <person name="Hertweck C."/>
            <person name="Kaltenpoth M."/>
            <person name="Kwan J.C."/>
        </authorList>
    </citation>
    <scope>NUCLEOTIDE SEQUENCE [LARGE SCALE GENOMIC DNA]</scope>
</reference>